<accession>A0AAD4PVA4</accession>
<name>A0AAD4PVA4_9EURO</name>
<dbReference type="EMBL" id="JAJTJA010000007">
    <property type="protein sequence ID" value="KAH8696320.1"/>
    <property type="molecule type" value="Genomic_DNA"/>
</dbReference>
<dbReference type="PANTHER" id="PTHR36509">
    <property type="entry name" value="BLL3101 PROTEIN"/>
    <property type="match status" value="1"/>
</dbReference>
<dbReference type="InterPro" id="IPR037050">
    <property type="entry name" value="DUF1254_sf"/>
</dbReference>
<dbReference type="RefSeq" id="XP_046071258.1">
    <property type="nucleotide sequence ID" value="XM_046214146.1"/>
</dbReference>
<keyword evidence="1" id="KW-0732">Signal</keyword>
<evidence type="ECO:0000256" key="1">
    <source>
        <dbReference type="SAM" id="SignalP"/>
    </source>
</evidence>
<organism evidence="4 5">
    <name type="scientific">Talaromyces proteolyticus</name>
    <dbReference type="NCBI Taxonomy" id="1131652"/>
    <lineage>
        <taxon>Eukaryota</taxon>
        <taxon>Fungi</taxon>
        <taxon>Dikarya</taxon>
        <taxon>Ascomycota</taxon>
        <taxon>Pezizomycotina</taxon>
        <taxon>Eurotiomycetes</taxon>
        <taxon>Eurotiomycetidae</taxon>
        <taxon>Eurotiales</taxon>
        <taxon>Trichocomaceae</taxon>
        <taxon>Talaromyces</taxon>
        <taxon>Talaromyces sect. Bacilispori</taxon>
    </lineage>
</organism>
<protein>
    <recommendedName>
        <fullName evidence="6">DUF1254 domain-containing protein</fullName>
    </recommendedName>
</protein>
<dbReference type="GeneID" id="70244433"/>
<reference evidence="4" key="1">
    <citation type="submission" date="2021-12" db="EMBL/GenBank/DDBJ databases">
        <title>Convergent genome expansion in fungi linked to evolution of root-endophyte symbiosis.</title>
        <authorList>
            <consortium name="DOE Joint Genome Institute"/>
            <person name="Ke Y.-H."/>
            <person name="Bonito G."/>
            <person name="Liao H.-L."/>
            <person name="Looney B."/>
            <person name="Rojas-Flechas A."/>
            <person name="Nash J."/>
            <person name="Hameed K."/>
            <person name="Schadt C."/>
            <person name="Martin F."/>
            <person name="Crous P.W."/>
            <person name="Miettinen O."/>
            <person name="Magnuson J.K."/>
            <person name="Labbe J."/>
            <person name="Jacobson D."/>
            <person name="Doktycz M.J."/>
            <person name="Veneault-Fourrey C."/>
            <person name="Kuo A."/>
            <person name="Mondo S."/>
            <person name="Calhoun S."/>
            <person name="Riley R."/>
            <person name="Ohm R."/>
            <person name="LaButti K."/>
            <person name="Andreopoulos B."/>
            <person name="Pangilinan J."/>
            <person name="Nolan M."/>
            <person name="Tritt A."/>
            <person name="Clum A."/>
            <person name="Lipzen A."/>
            <person name="Daum C."/>
            <person name="Barry K."/>
            <person name="Grigoriev I.V."/>
            <person name="Vilgalys R."/>
        </authorList>
    </citation>
    <scope>NUCLEOTIDE SEQUENCE</scope>
    <source>
        <strain evidence="4">PMI_201</strain>
    </source>
</reference>
<evidence type="ECO:0000313" key="5">
    <source>
        <dbReference type="Proteomes" id="UP001201262"/>
    </source>
</evidence>
<proteinExistence type="predicted"/>
<dbReference type="Pfam" id="PF06863">
    <property type="entry name" value="DUF1254"/>
    <property type="match status" value="1"/>
</dbReference>
<evidence type="ECO:0000259" key="2">
    <source>
        <dbReference type="Pfam" id="PF06742"/>
    </source>
</evidence>
<evidence type="ECO:0008006" key="6">
    <source>
        <dbReference type="Google" id="ProtNLM"/>
    </source>
</evidence>
<comment type="caution">
    <text evidence="4">The sequence shown here is derived from an EMBL/GenBank/DDBJ whole genome shotgun (WGS) entry which is preliminary data.</text>
</comment>
<dbReference type="Proteomes" id="UP001201262">
    <property type="component" value="Unassembled WGS sequence"/>
</dbReference>
<dbReference type="InterPro" id="IPR010621">
    <property type="entry name" value="DUF1214"/>
</dbReference>
<sequence length="500" mass="55142">MMTHRVAAFALLLCVKSICVAGHPNQSKWDLKTQSSISASNATAFAVTYGYPLTQYAATFDSLLATNGSNTLYHHRITASPSSAAIVRPNVDTLYSMAAIDLSHSDVVLTIPPVNDNRFYVFPFYDLWSNNFANLGTVNSTLPGKYLLRFVGASKAVGFESPSPNCSEYLGFINFPTVYGLTLPRILLRSNTSTELDAVHRIQDQIEIQEIPRHIEPIAPKLTPQLLGNGSISSLATRPSQSLDKSGITQLLKVLARFVNNNPPANRQEAQVVKRTFRKAGLDNGHYTPPPGLNITLVQQYMDAEMESLVNCVQTFSNGWLDFLPQYSGYFSNQYAVRSYIANIGYLQLVQYEALYPEYAAGFLLSENQSYILNFPSGKPPVIDAGFWSLTVYNSSSYLVQNPLNRYSLGDRSNLTYPDGDLVYGNGSSDRNDVFSILLQSANVPPPANWTSNWLPTPAGGGNFTVNLRFYGPTQELKASGSYVYPTVTKQSSLVVNIYD</sequence>
<dbReference type="InterPro" id="IPR037049">
    <property type="entry name" value="DUF1214_C_sf"/>
</dbReference>
<dbReference type="AlphaFoldDB" id="A0AAD4PVA4"/>
<feature type="chain" id="PRO_5042137269" description="DUF1254 domain-containing protein" evidence="1">
    <location>
        <begin position="23"/>
        <end position="500"/>
    </location>
</feature>
<keyword evidence="5" id="KW-1185">Reference proteome</keyword>
<dbReference type="Gene3D" id="2.60.120.600">
    <property type="entry name" value="Domain of unknown function DUF1214, C-terminal domain"/>
    <property type="match status" value="1"/>
</dbReference>
<dbReference type="InterPro" id="IPR010679">
    <property type="entry name" value="DUF1254"/>
</dbReference>
<feature type="domain" description="DUF1254" evidence="3">
    <location>
        <begin position="70"/>
        <end position="209"/>
    </location>
</feature>
<evidence type="ECO:0000259" key="3">
    <source>
        <dbReference type="Pfam" id="PF06863"/>
    </source>
</evidence>
<gene>
    <name evidence="4" type="ORF">BGW36DRAFT_360166</name>
</gene>
<dbReference type="Pfam" id="PF06742">
    <property type="entry name" value="DUF1214"/>
    <property type="match status" value="1"/>
</dbReference>
<dbReference type="Gene3D" id="2.60.40.1610">
    <property type="entry name" value="Domain of unknown function DUF1254"/>
    <property type="match status" value="1"/>
</dbReference>
<dbReference type="PANTHER" id="PTHR36509:SF2">
    <property type="entry name" value="BLL3101 PROTEIN"/>
    <property type="match status" value="1"/>
</dbReference>
<evidence type="ECO:0000313" key="4">
    <source>
        <dbReference type="EMBL" id="KAH8696320.1"/>
    </source>
</evidence>
<dbReference type="SUPFAM" id="SSF160935">
    <property type="entry name" value="VPA0735-like"/>
    <property type="match status" value="1"/>
</dbReference>
<feature type="domain" description="DUF1214" evidence="2">
    <location>
        <begin position="360"/>
        <end position="475"/>
    </location>
</feature>
<feature type="signal peptide" evidence="1">
    <location>
        <begin position="1"/>
        <end position="22"/>
    </location>
</feature>